<dbReference type="Pfam" id="PF00696">
    <property type="entry name" value="AA_kinase"/>
    <property type="match status" value="1"/>
</dbReference>
<evidence type="ECO:0000256" key="7">
    <source>
        <dbReference type="ARBA" id="ARBA00022840"/>
    </source>
</evidence>
<comment type="similarity">
    <text evidence="9">Belongs to the acetylglutamate kinase family. ArgB subfamily.</text>
</comment>
<comment type="catalytic activity">
    <reaction evidence="8 9">
        <text>N-acetyl-L-glutamate + ATP = N-acetyl-L-glutamyl 5-phosphate + ADP</text>
        <dbReference type="Rhea" id="RHEA:14629"/>
        <dbReference type="ChEBI" id="CHEBI:30616"/>
        <dbReference type="ChEBI" id="CHEBI:44337"/>
        <dbReference type="ChEBI" id="CHEBI:57936"/>
        <dbReference type="ChEBI" id="CHEBI:456216"/>
        <dbReference type="EC" id="2.7.2.8"/>
    </reaction>
</comment>
<feature type="binding site" evidence="9">
    <location>
        <position position="66"/>
    </location>
    <ligand>
        <name>substrate</name>
    </ligand>
</feature>
<reference evidence="11" key="1">
    <citation type="submission" date="2021-01" db="EMBL/GenBank/DDBJ databases">
        <title>Fulvivirga kasyanovii gen. nov., sp nov., a novel member of the phylum Bacteroidetes isolated from seawater in a mussel farm.</title>
        <authorList>
            <person name="Zhao L.-H."/>
            <person name="Wang Z.-J."/>
        </authorList>
    </citation>
    <scope>NUCLEOTIDE SEQUENCE</scope>
    <source>
        <strain evidence="11">2943</strain>
    </source>
</reference>
<accession>A0A937K230</accession>
<dbReference type="InterPro" id="IPR001048">
    <property type="entry name" value="Asp/Glu/Uridylate_kinase"/>
</dbReference>
<dbReference type="PANTHER" id="PTHR23342">
    <property type="entry name" value="N-ACETYLGLUTAMATE SYNTHASE"/>
    <property type="match status" value="1"/>
</dbReference>
<feature type="binding site" evidence="9">
    <location>
        <position position="167"/>
    </location>
    <ligand>
        <name>substrate</name>
    </ligand>
</feature>
<protein>
    <recommendedName>
        <fullName evidence="9">Acetylglutamate kinase</fullName>
        <ecNumber evidence="9">2.7.2.8</ecNumber>
    </recommendedName>
    <alternativeName>
        <fullName evidence="9">N-acetyl-L-glutamate 5-phosphotransferase</fullName>
    </alternativeName>
    <alternativeName>
        <fullName evidence="9">NAG kinase</fullName>
        <shortName evidence="9">NAGK</shortName>
    </alternativeName>
</protein>
<feature type="site" description="Transition state stabilizer" evidence="9">
    <location>
        <position position="9"/>
    </location>
</feature>
<comment type="pathway">
    <text evidence="1 9">Amino-acid biosynthesis; L-arginine biosynthesis; N(2)-acetyl-L-ornithine from L-glutamate: step 2/4.</text>
</comment>
<dbReference type="FunFam" id="3.40.1160.10:FF:000004">
    <property type="entry name" value="Acetylglutamate kinase"/>
    <property type="match status" value="1"/>
</dbReference>
<comment type="subcellular location">
    <subcellularLocation>
        <location evidence="9">Cytoplasm</location>
    </subcellularLocation>
</comment>
<keyword evidence="9" id="KW-0963">Cytoplasm</keyword>
<dbReference type="EMBL" id="JAESIY010000010">
    <property type="protein sequence ID" value="MBL3657940.1"/>
    <property type="molecule type" value="Genomic_DNA"/>
</dbReference>
<name>A0A937K230_9BACT</name>
<keyword evidence="5 9" id="KW-0547">Nucleotide-binding</keyword>
<dbReference type="NCBIfam" id="TIGR00761">
    <property type="entry name" value="argB"/>
    <property type="match status" value="1"/>
</dbReference>
<organism evidence="11 12">
    <name type="scientific">Fulvivirga sediminis</name>
    <dbReference type="NCBI Taxonomy" id="2803949"/>
    <lineage>
        <taxon>Bacteria</taxon>
        <taxon>Pseudomonadati</taxon>
        <taxon>Bacteroidota</taxon>
        <taxon>Cytophagia</taxon>
        <taxon>Cytophagales</taxon>
        <taxon>Fulvivirgaceae</taxon>
        <taxon>Fulvivirga</taxon>
    </lineage>
</organism>
<dbReference type="SUPFAM" id="SSF53633">
    <property type="entry name" value="Carbamate kinase-like"/>
    <property type="match status" value="1"/>
</dbReference>
<evidence type="ECO:0000256" key="8">
    <source>
        <dbReference type="ARBA" id="ARBA00048141"/>
    </source>
</evidence>
<keyword evidence="4 9" id="KW-0808">Transferase</keyword>
<comment type="caution">
    <text evidence="11">The sequence shown here is derived from an EMBL/GenBank/DDBJ whole genome shotgun (WGS) entry which is preliminary data.</text>
</comment>
<dbReference type="Gene3D" id="3.40.1160.10">
    <property type="entry name" value="Acetylglutamate kinase-like"/>
    <property type="match status" value="1"/>
</dbReference>
<evidence type="ECO:0000256" key="2">
    <source>
        <dbReference type="ARBA" id="ARBA00022571"/>
    </source>
</evidence>
<feature type="binding site" evidence="9">
    <location>
        <begin position="44"/>
        <end position="45"/>
    </location>
    <ligand>
        <name>substrate</name>
    </ligand>
</feature>
<dbReference type="GO" id="GO:0042450">
    <property type="term" value="P:L-arginine biosynthetic process via ornithine"/>
    <property type="evidence" value="ECO:0007669"/>
    <property type="project" value="UniProtKB-UniRule"/>
</dbReference>
<dbReference type="InterPro" id="IPR001057">
    <property type="entry name" value="Glu/AcGlu_kinase"/>
</dbReference>
<evidence type="ECO:0000256" key="4">
    <source>
        <dbReference type="ARBA" id="ARBA00022679"/>
    </source>
</evidence>
<keyword evidence="12" id="KW-1185">Reference proteome</keyword>
<evidence type="ECO:0000256" key="3">
    <source>
        <dbReference type="ARBA" id="ARBA00022605"/>
    </source>
</evidence>
<dbReference type="EC" id="2.7.2.8" evidence="9"/>
<proteinExistence type="inferred from homology"/>
<dbReference type="RefSeq" id="WP_202245736.1">
    <property type="nucleotide sequence ID" value="NZ_JAESIY010000010.1"/>
</dbReference>
<evidence type="ECO:0000313" key="12">
    <source>
        <dbReference type="Proteomes" id="UP000659388"/>
    </source>
</evidence>
<sequence length="271" mass="29175">MSKNKVLIKYGGNAMQSESLKNEIAQKIKVLHESGFEVLLVHGGGPFINKALELAGIESQFFDGQRHTSAEALVHIERALKGEVNSSLVGLLNNSGLKAVGLSGKDGKLAIAEKRWHTPIAGGEKIDLGQVGDVKSIDTELPERLLKAGYIPVLTCIASDDEGNDYNINADMFAGHMAAALGVDEYILLTDVDGLFENFPDPQSILHTMQLDDIEKMYGNIITGGMIPKLESCEIAIKGGAARATILNGTQPDQITDYLLHKKSIGTTIHK</sequence>
<comment type="function">
    <text evidence="9">Catalyzes the ATP-dependent phosphorylation of N-acetyl-L-glutamate.</text>
</comment>
<keyword evidence="2 9" id="KW-0055">Arginine biosynthesis</keyword>
<dbReference type="InterPro" id="IPR036393">
    <property type="entry name" value="AceGlu_kinase-like_sf"/>
</dbReference>
<feature type="domain" description="Aspartate/glutamate/uridylate kinase" evidence="10">
    <location>
        <begin position="5"/>
        <end position="248"/>
    </location>
</feature>
<evidence type="ECO:0000256" key="6">
    <source>
        <dbReference type="ARBA" id="ARBA00022777"/>
    </source>
</evidence>
<dbReference type="InterPro" id="IPR037528">
    <property type="entry name" value="ArgB"/>
</dbReference>
<evidence type="ECO:0000313" key="11">
    <source>
        <dbReference type="EMBL" id="MBL3657940.1"/>
    </source>
</evidence>
<keyword evidence="7 9" id="KW-0067">ATP-binding</keyword>
<evidence type="ECO:0000259" key="10">
    <source>
        <dbReference type="Pfam" id="PF00696"/>
    </source>
</evidence>
<dbReference type="PRINTS" id="PR00474">
    <property type="entry name" value="GLU5KINASE"/>
</dbReference>
<keyword evidence="6 9" id="KW-0418">Kinase</keyword>
<dbReference type="CDD" id="cd04238">
    <property type="entry name" value="AAK_NAGK-like"/>
    <property type="match status" value="1"/>
</dbReference>
<feature type="site" description="Transition state stabilizer" evidence="9">
    <location>
        <position position="229"/>
    </location>
</feature>
<evidence type="ECO:0000256" key="1">
    <source>
        <dbReference type="ARBA" id="ARBA00004828"/>
    </source>
</evidence>
<dbReference type="Proteomes" id="UP000659388">
    <property type="component" value="Unassembled WGS sequence"/>
</dbReference>
<evidence type="ECO:0000256" key="5">
    <source>
        <dbReference type="ARBA" id="ARBA00022741"/>
    </source>
</evidence>
<dbReference type="GO" id="GO:0003991">
    <property type="term" value="F:acetylglutamate kinase activity"/>
    <property type="evidence" value="ECO:0007669"/>
    <property type="project" value="UniProtKB-UniRule"/>
</dbReference>
<evidence type="ECO:0000256" key="9">
    <source>
        <dbReference type="HAMAP-Rule" id="MF_00082"/>
    </source>
</evidence>
<dbReference type="GO" id="GO:0005524">
    <property type="term" value="F:ATP binding"/>
    <property type="evidence" value="ECO:0007669"/>
    <property type="project" value="UniProtKB-UniRule"/>
</dbReference>
<dbReference type="HAMAP" id="MF_00082">
    <property type="entry name" value="ArgB"/>
    <property type="match status" value="1"/>
</dbReference>
<dbReference type="GO" id="GO:0005737">
    <property type="term" value="C:cytoplasm"/>
    <property type="evidence" value="ECO:0007669"/>
    <property type="project" value="UniProtKB-SubCell"/>
</dbReference>
<dbReference type="PIRSF" id="PIRSF000728">
    <property type="entry name" value="NAGK"/>
    <property type="match status" value="1"/>
</dbReference>
<keyword evidence="3 9" id="KW-0028">Amino-acid biosynthesis</keyword>
<gene>
    <name evidence="9 11" type="primary">argB</name>
    <name evidence="11" type="ORF">JL102_17450</name>
</gene>
<dbReference type="AlphaFoldDB" id="A0A937K230"/>
<dbReference type="InterPro" id="IPR004662">
    <property type="entry name" value="AcgluKinase_fam"/>
</dbReference>
<dbReference type="PANTHER" id="PTHR23342:SF0">
    <property type="entry name" value="N-ACETYLGLUTAMATE SYNTHASE, MITOCHONDRIAL"/>
    <property type="match status" value="1"/>
</dbReference>